<organism evidence="3 4">
    <name type="scientific">Periconia digitata</name>
    <dbReference type="NCBI Taxonomy" id="1303443"/>
    <lineage>
        <taxon>Eukaryota</taxon>
        <taxon>Fungi</taxon>
        <taxon>Dikarya</taxon>
        <taxon>Ascomycota</taxon>
        <taxon>Pezizomycotina</taxon>
        <taxon>Dothideomycetes</taxon>
        <taxon>Pleosporomycetidae</taxon>
        <taxon>Pleosporales</taxon>
        <taxon>Massarineae</taxon>
        <taxon>Periconiaceae</taxon>
        <taxon>Periconia</taxon>
    </lineage>
</organism>
<evidence type="ECO:0000313" key="3">
    <source>
        <dbReference type="EMBL" id="CAI6342026.1"/>
    </source>
</evidence>
<feature type="signal peptide" evidence="2">
    <location>
        <begin position="1"/>
        <end position="24"/>
    </location>
</feature>
<sequence length="436" mass="47253">MIFGYNIGLTALSSLLYLAKPAAAEDCLDAPGVPGTVIGIPFTEDRKQMYACDTKWKDGLVVSGLEVWSSAFEVKGIRVIYSDGSRSPIRGQTDRLNTWGSKISGKPGPPPEKGYGWDKIEWGTSKIEKIRFWGDYNWGKGPKAVGRIQVWPQGAETDKNKILDVGSDVGDDSGGFRLDNLGSGVLIGIRSISGGHLESLEFIFMDGQVRSAKIVKIDWPESIEELNKKQDNIDKIVVEDSWIKNSNPINGSDQNWSFGSGKTLTQTRTVTEQKTEIVGGDVSVSVSAEVEFPMIVKVSTSVSTGAHWETQSMQSTTNSDSAAYPMTITQSSTLNGPLKPQTAIHCTVHTYNSNYKTDFVSTVQLTMSTGKTYEIQQPGQLASVLYTSSVQDCKTVPLKDVPNIGAVPEGTDVSKTDSDAPNPSAKTTKRSVTFNG</sequence>
<accession>A0A9W4UW47</accession>
<dbReference type="OrthoDB" id="3758675at2759"/>
<dbReference type="Proteomes" id="UP001152607">
    <property type="component" value="Unassembled WGS sequence"/>
</dbReference>
<proteinExistence type="predicted"/>
<comment type="caution">
    <text evidence="3">The sequence shown here is derived from an EMBL/GenBank/DDBJ whole genome shotgun (WGS) entry which is preliminary data.</text>
</comment>
<reference evidence="3" key="1">
    <citation type="submission" date="2023-01" db="EMBL/GenBank/DDBJ databases">
        <authorList>
            <person name="Van Ghelder C."/>
            <person name="Rancurel C."/>
        </authorList>
    </citation>
    <scope>NUCLEOTIDE SEQUENCE</scope>
    <source>
        <strain evidence="3">CNCM I-4278</strain>
    </source>
</reference>
<feature type="chain" id="PRO_5040995475" evidence="2">
    <location>
        <begin position="25"/>
        <end position="436"/>
    </location>
</feature>
<evidence type="ECO:0000256" key="2">
    <source>
        <dbReference type="SAM" id="SignalP"/>
    </source>
</evidence>
<protein>
    <submittedName>
        <fullName evidence="3">Uncharacterized protein</fullName>
    </submittedName>
</protein>
<feature type="compositionally biased region" description="Polar residues" evidence="1">
    <location>
        <begin position="419"/>
        <end position="436"/>
    </location>
</feature>
<dbReference type="Gene3D" id="2.170.15.10">
    <property type="entry name" value="Proaerolysin, chain A, domain 3"/>
    <property type="match status" value="1"/>
</dbReference>
<keyword evidence="4" id="KW-1185">Reference proteome</keyword>
<evidence type="ECO:0000256" key="1">
    <source>
        <dbReference type="SAM" id="MobiDB-lite"/>
    </source>
</evidence>
<keyword evidence="2" id="KW-0732">Signal</keyword>
<dbReference type="EMBL" id="CAOQHR010000012">
    <property type="protein sequence ID" value="CAI6342026.1"/>
    <property type="molecule type" value="Genomic_DNA"/>
</dbReference>
<feature type="region of interest" description="Disordered" evidence="1">
    <location>
        <begin position="400"/>
        <end position="436"/>
    </location>
</feature>
<evidence type="ECO:0000313" key="4">
    <source>
        <dbReference type="Proteomes" id="UP001152607"/>
    </source>
</evidence>
<gene>
    <name evidence="3" type="ORF">PDIGIT_LOCUS15227</name>
</gene>
<name>A0A9W4UW47_9PLEO</name>
<dbReference type="AlphaFoldDB" id="A0A9W4UW47"/>